<dbReference type="GeneID" id="8583174"/>
<name>A8X7Y3_CAEBR</name>
<dbReference type="KEGG" id="cbr:CBG_09042"/>
<keyword evidence="2" id="KW-1185">Reference proteome</keyword>
<dbReference type="Proteomes" id="UP000008549">
    <property type="component" value="Unassembled WGS sequence"/>
</dbReference>
<dbReference type="HOGENOM" id="CLU_2005927_0_0_1"/>
<sequence>MPSDDRFADAVKPALEALLSDLQHTTEVLRRAHISDRRSQVVMILEEILMIFKELWSLKVTEMCQITKEEHPKEENIQRVLKEFMRMDQNLTNQSILVVHLVQVFRVFCLKSRNPFKRAGRSYY</sequence>
<evidence type="ECO:0000313" key="1">
    <source>
        <dbReference type="EMBL" id="CAP28744.2"/>
    </source>
</evidence>
<reference evidence="1 2" key="1">
    <citation type="journal article" date="2003" name="PLoS Biol.">
        <title>The genome sequence of Caenorhabditis briggsae: a platform for comparative genomics.</title>
        <authorList>
            <person name="Stein L.D."/>
            <person name="Bao Z."/>
            <person name="Blasiar D."/>
            <person name="Blumenthal T."/>
            <person name="Brent M.R."/>
            <person name="Chen N."/>
            <person name="Chinwalla A."/>
            <person name="Clarke L."/>
            <person name="Clee C."/>
            <person name="Coghlan A."/>
            <person name="Coulson A."/>
            <person name="D'Eustachio P."/>
            <person name="Fitch D.H."/>
            <person name="Fulton L.A."/>
            <person name="Fulton R.E."/>
            <person name="Griffiths-Jones S."/>
            <person name="Harris T.W."/>
            <person name="Hillier L.W."/>
            <person name="Kamath R."/>
            <person name="Kuwabara P.E."/>
            <person name="Mardis E.R."/>
            <person name="Marra M.A."/>
            <person name="Miner T.L."/>
            <person name="Minx P."/>
            <person name="Mullikin J.C."/>
            <person name="Plumb R.W."/>
            <person name="Rogers J."/>
            <person name="Schein J.E."/>
            <person name="Sohrmann M."/>
            <person name="Spieth J."/>
            <person name="Stajich J.E."/>
            <person name="Wei C."/>
            <person name="Willey D."/>
            <person name="Wilson R.K."/>
            <person name="Durbin R."/>
            <person name="Waterston R.H."/>
        </authorList>
    </citation>
    <scope>NUCLEOTIDE SEQUENCE [LARGE SCALE GENOMIC DNA]</scope>
    <source>
        <strain evidence="1 2">AF16</strain>
    </source>
</reference>
<dbReference type="InParanoid" id="A8X7Y3"/>
<gene>
    <name evidence="1" type="ORF">CBG09042</name>
    <name evidence="1" type="ORF">CBG_09042</name>
</gene>
<reference evidence="1 2" key="2">
    <citation type="journal article" date="2011" name="PLoS Genet.">
        <title>Caenorhabditis briggsae recombinant inbred line genotypes reveal inter-strain incompatibility and the evolution of recombination.</title>
        <authorList>
            <person name="Ross J.A."/>
            <person name="Koboldt D.C."/>
            <person name="Staisch J.E."/>
            <person name="Chamberlin H.M."/>
            <person name="Gupta B.P."/>
            <person name="Miller R.D."/>
            <person name="Baird S.E."/>
            <person name="Haag E.S."/>
        </authorList>
    </citation>
    <scope>NUCLEOTIDE SEQUENCE [LARGE SCALE GENOMIC DNA]</scope>
    <source>
        <strain evidence="1 2">AF16</strain>
    </source>
</reference>
<dbReference type="STRING" id="6238.A8X7Y3"/>
<organism evidence="1 2">
    <name type="scientific">Caenorhabditis briggsae</name>
    <dbReference type="NCBI Taxonomy" id="6238"/>
    <lineage>
        <taxon>Eukaryota</taxon>
        <taxon>Metazoa</taxon>
        <taxon>Ecdysozoa</taxon>
        <taxon>Nematoda</taxon>
        <taxon>Chromadorea</taxon>
        <taxon>Rhabditida</taxon>
        <taxon>Rhabditina</taxon>
        <taxon>Rhabditomorpha</taxon>
        <taxon>Rhabditoidea</taxon>
        <taxon>Rhabditidae</taxon>
        <taxon>Peloderinae</taxon>
        <taxon>Caenorhabditis</taxon>
    </lineage>
</organism>
<evidence type="ECO:0000313" key="2">
    <source>
        <dbReference type="Proteomes" id="UP000008549"/>
    </source>
</evidence>
<dbReference type="RefSeq" id="XP_045093907.1">
    <property type="nucleotide sequence ID" value="XM_045243629.1"/>
</dbReference>
<dbReference type="EMBL" id="HE601284">
    <property type="protein sequence ID" value="CAP28744.2"/>
    <property type="molecule type" value="Genomic_DNA"/>
</dbReference>
<accession>A8X7Y3</accession>
<dbReference type="AlphaFoldDB" id="A8X7Y3"/>
<protein>
    <submittedName>
        <fullName evidence="1">Protein CBG09042</fullName>
    </submittedName>
</protein>
<dbReference type="CTD" id="8583174"/>
<proteinExistence type="predicted"/>